<dbReference type="InterPro" id="IPR017404">
    <property type="entry name" value="Ladinin_1"/>
</dbReference>
<dbReference type="FunCoup" id="A0A8P0NCW9">
    <property type="interactions" value="11"/>
</dbReference>
<feature type="compositionally biased region" description="Basic residues" evidence="1">
    <location>
        <begin position="92"/>
        <end position="101"/>
    </location>
</feature>
<proteinExistence type="predicted"/>
<protein>
    <submittedName>
        <fullName evidence="2">Ladinin 1</fullName>
    </submittedName>
</protein>
<dbReference type="PANTHER" id="PTHR12392">
    <property type="entry name" value="LADININ 1"/>
    <property type="match status" value="1"/>
</dbReference>
<reference evidence="2 3" key="1">
    <citation type="journal article" date="2005" name="Nature">
        <title>Genome sequence, comparative analysis and haplotype structure of the domestic dog.</title>
        <authorList>
            <consortium name="Broad Sequencing Platform"/>
            <person name="Lindblad-Toh K."/>
            <person name="Wade C.M."/>
            <person name="Mikkelsen T.S."/>
            <person name="Karlsson E.K."/>
            <person name="Jaffe D.B."/>
            <person name="Kamal M."/>
            <person name="Clamp M."/>
            <person name="Chang J.L."/>
            <person name="Kulbokas E.J. III"/>
            <person name="Zody M.C."/>
            <person name="Mauceli E."/>
            <person name="Xie X."/>
            <person name="Breen M."/>
            <person name="Wayne R.K."/>
            <person name="Ostrander E.A."/>
            <person name="Ponting C.P."/>
            <person name="Galibert F."/>
            <person name="Smith D.R."/>
            <person name="DeJong P.J."/>
            <person name="Kirkness E."/>
            <person name="Alvarez P."/>
            <person name="Biagi T."/>
            <person name="Brockman W."/>
            <person name="Butler J."/>
            <person name="Chin C.W."/>
            <person name="Cook A."/>
            <person name="Cuff J."/>
            <person name="Daly M.J."/>
            <person name="DeCaprio D."/>
            <person name="Gnerre S."/>
            <person name="Grabherr M."/>
            <person name="Kellis M."/>
            <person name="Kleber M."/>
            <person name="Bardeleben C."/>
            <person name="Goodstadt L."/>
            <person name="Heger A."/>
            <person name="Hitte C."/>
            <person name="Kim L."/>
            <person name="Koepfli K.P."/>
            <person name="Parker H.G."/>
            <person name="Pollinger J.P."/>
            <person name="Searle S.M."/>
            <person name="Sutter N.B."/>
            <person name="Thomas R."/>
            <person name="Webber C."/>
            <person name="Baldwin J."/>
            <person name="Abebe A."/>
            <person name="Abouelleil A."/>
            <person name="Aftuck L."/>
            <person name="Ait-Zahra M."/>
            <person name="Aldredge T."/>
            <person name="Allen N."/>
            <person name="An P."/>
            <person name="Anderson S."/>
            <person name="Antoine C."/>
            <person name="Arachchi H."/>
            <person name="Aslam A."/>
            <person name="Ayotte L."/>
            <person name="Bachantsang P."/>
            <person name="Barry A."/>
            <person name="Bayul T."/>
            <person name="Benamara M."/>
            <person name="Berlin A."/>
            <person name="Bessette D."/>
            <person name="Blitshteyn B."/>
            <person name="Bloom T."/>
            <person name="Blye J."/>
            <person name="Boguslavskiy L."/>
            <person name="Bonnet C."/>
            <person name="Boukhgalter B."/>
            <person name="Brown A."/>
            <person name="Cahill P."/>
            <person name="Calixte N."/>
            <person name="Camarata J."/>
            <person name="Cheshatsang Y."/>
            <person name="Chu J."/>
            <person name="Citroen M."/>
            <person name="Collymore A."/>
            <person name="Cooke P."/>
            <person name="Dawoe T."/>
            <person name="Daza R."/>
            <person name="Decktor K."/>
            <person name="DeGray S."/>
            <person name="Dhargay N."/>
            <person name="Dooley K."/>
            <person name="Dooley K."/>
            <person name="Dorje P."/>
            <person name="Dorjee K."/>
            <person name="Dorris L."/>
            <person name="Duffey N."/>
            <person name="Dupes A."/>
            <person name="Egbiremolen O."/>
            <person name="Elong R."/>
            <person name="Falk J."/>
            <person name="Farina A."/>
            <person name="Faro S."/>
            <person name="Ferguson D."/>
            <person name="Ferreira P."/>
            <person name="Fisher S."/>
            <person name="FitzGerald M."/>
            <person name="Foley K."/>
            <person name="Foley C."/>
            <person name="Franke A."/>
            <person name="Friedrich D."/>
            <person name="Gage D."/>
            <person name="Garber M."/>
            <person name="Gearin G."/>
            <person name="Giannoukos G."/>
            <person name="Goode T."/>
            <person name="Goyette A."/>
            <person name="Graham J."/>
            <person name="Grandbois E."/>
            <person name="Gyaltsen K."/>
            <person name="Hafez N."/>
            <person name="Hagopian D."/>
            <person name="Hagos B."/>
            <person name="Hall J."/>
            <person name="Healy C."/>
            <person name="Hegarty R."/>
            <person name="Honan T."/>
            <person name="Horn A."/>
            <person name="Houde N."/>
            <person name="Hughes L."/>
            <person name="Hunnicutt L."/>
            <person name="Husby M."/>
            <person name="Jester B."/>
            <person name="Jones C."/>
            <person name="Kamat A."/>
            <person name="Kanga B."/>
            <person name="Kells C."/>
            <person name="Khazanovich D."/>
            <person name="Kieu A.C."/>
            <person name="Kisner P."/>
            <person name="Kumar M."/>
            <person name="Lance K."/>
            <person name="Landers T."/>
            <person name="Lara M."/>
            <person name="Lee W."/>
            <person name="Leger J.P."/>
            <person name="Lennon N."/>
            <person name="Leuper L."/>
            <person name="LeVine S."/>
            <person name="Liu J."/>
            <person name="Liu X."/>
            <person name="Lokyitsang Y."/>
            <person name="Lokyitsang T."/>
            <person name="Lui A."/>
            <person name="Macdonald J."/>
            <person name="Major J."/>
            <person name="Marabella R."/>
            <person name="Maru K."/>
            <person name="Matthews C."/>
            <person name="McDonough S."/>
            <person name="Mehta T."/>
            <person name="Meldrim J."/>
            <person name="Melnikov A."/>
            <person name="Meneus L."/>
            <person name="Mihalev A."/>
            <person name="Mihova T."/>
            <person name="Miller K."/>
            <person name="Mittelman R."/>
            <person name="Mlenga V."/>
            <person name="Mulrain L."/>
            <person name="Munson G."/>
            <person name="Navidi A."/>
            <person name="Naylor J."/>
            <person name="Nguyen T."/>
            <person name="Nguyen N."/>
            <person name="Nguyen C."/>
            <person name="Nguyen T."/>
            <person name="Nicol R."/>
            <person name="Norbu N."/>
            <person name="Norbu C."/>
            <person name="Novod N."/>
            <person name="Nyima T."/>
            <person name="Olandt P."/>
            <person name="O'Neill B."/>
            <person name="O'Neill K."/>
            <person name="Osman S."/>
            <person name="Oyono L."/>
            <person name="Patti C."/>
            <person name="Perrin D."/>
            <person name="Phunkhang P."/>
            <person name="Pierre F."/>
            <person name="Priest M."/>
            <person name="Rachupka A."/>
            <person name="Raghuraman S."/>
            <person name="Rameau R."/>
            <person name="Ray V."/>
            <person name="Raymond C."/>
            <person name="Rege F."/>
            <person name="Rise C."/>
            <person name="Rogers J."/>
            <person name="Rogov P."/>
            <person name="Sahalie J."/>
            <person name="Settipalli S."/>
            <person name="Sharpe T."/>
            <person name="Shea T."/>
            <person name="Sheehan M."/>
            <person name="Sherpa N."/>
            <person name="Shi J."/>
            <person name="Shih D."/>
            <person name="Sloan J."/>
            <person name="Smith C."/>
            <person name="Sparrow T."/>
            <person name="Stalker J."/>
            <person name="Stange-Thomann N."/>
            <person name="Stavropoulos S."/>
            <person name="Stone C."/>
            <person name="Stone S."/>
            <person name="Sykes S."/>
            <person name="Tchuinga P."/>
            <person name="Tenzing P."/>
            <person name="Tesfaye S."/>
            <person name="Thoulutsang D."/>
            <person name="Thoulutsang Y."/>
            <person name="Topham K."/>
            <person name="Topping I."/>
            <person name="Tsamla T."/>
            <person name="Vassiliev H."/>
            <person name="Venkataraman V."/>
            <person name="Vo A."/>
            <person name="Wangchuk T."/>
            <person name="Wangdi T."/>
            <person name="Weiand M."/>
            <person name="Wilkinson J."/>
            <person name="Wilson A."/>
            <person name="Yadav S."/>
            <person name="Yang S."/>
            <person name="Yang X."/>
            <person name="Young G."/>
            <person name="Yu Q."/>
            <person name="Zainoun J."/>
            <person name="Zembek L."/>
            <person name="Zimmer A."/>
            <person name="Lander E.S."/>
        </authorList>
    </citation>
    <scope>NUCLEOTIDE SEQUENCE [LARGE SCALE GENOMIC DNA]</scope>
    <source>
        <strain evidence="2">Boxer</strain>
    </source>
</reference>
<organism evidence="2 3">
    <name type="scientific">Canis lupus familiaris</name>
    <name type="common">Dog</name>
    <name type="synonym">Canis familiaris</name>
    <dbReference type="NCBI Taxonomy" id="9615"/>
    <lineage>
        <taxon>Eukaryota</taxon>
        <taxon>Metazoa</taxon>
        <taxon>Chordata</taxon>
        <taxon>Craniata</taxon>
        <taxon>Vertebrata</taxon>
        <taxon>Euteleostomi</taxon>
        <taxon>Mammalia</taxon>
        <taxon>Eutheria</taxon>
        <taxon>Laurasiatheria</taxon>
        <taxon>Carnivora</taxon>
        <taxon>Caniformia</taxon>
        <taxon>Canidae</taxon>
        <taxon>Canis</taxon>
    </lineage>
</organism>
<sequence>MAGGRKDWSALSSLARQWTLEDEEEQERERRRRHRTLSSATDDEAPRLTQNGDSPAAERLPSVEEAEVPKPRTSVSKDEDEDEDEDVQAILRTRRERRQRRQAVEAAQAPGQPEAGAGREPSGPGQAKQQPLGPSGEQRGPRAGEDESPGGRGSAGGKEEVSGKPALPEKTLAPAERLVSAEASRSQEALGPQKTSAPEKRATPEKRPLLERTGVPEKPPAPGKTSDPERRLVSEKASLFEKSLASEKTPAAGSKLAPRRAGGQPASGGCQPAGQRGRALPDESPPSSAEQGEQRAPEPPTAASSRLPPITLQVKIPSKEGEVDTLSPTQATYSSSLRRSSPRTISFRMSPRRDNPETTLTRSASMRLPAGTAKLGEKLERYHTAVQRSESVKSPGSSRAEFFVAPVGVASKRHLFEKELLGQGRAEVASSRKENLKLSGVVTSRLNLWISRTQESGEQDPQEVGKESVVTKRTQWGRKADSSLDAEVRGRGGLPWGDPPARARHAGTQNALLLLSSWLDPTSGTLAEPPGRPLFPHNSAKPQAPSTRGFGVSGQRGCGPGPREAVLPRDPLVFPDRRLPRRCDGRCQDRPREPAPRRLAPSLPLAQGQECRGGANASFLAERPLAPLHRHIRDPGWRRAQHPGWPPHQAEVAAGTCSSRAVHCCLPELRVPSAASQQVPPRACDVAASPRPGRAHLGPGPPGGREPLHLPCAPEPCFDFLSRLGLRLRPGAWGPFCAPLHPPAAKAVLRKELINSFTASCLGICFPAGSSGACEDDGCDWTARGEGQPPLSITWRESGDHVRPGRGGGRVRGVSIRGTLCAGLVSPGAGTGMGRLCVLGV</sequence>
<evidence type="ECO:0000313" key="3">
    <source>
        <dbReference type="Proteomes" id="UP000002254"/>
    </source>
</evidence>
<feature type="region of interest" description="Disordered" evidence="1">
    <location>
        <begin position="475"/>
        <end position="504"/>
    </location>
</feature>
<feature type="region of interest" description="Disordered" evidence="1">
    <location>
        <begin position="684"/>
        <end position="703"/>
    </location>
</feature>
<feature type="region of interest" description="Disordered" evidence="1">
    <location>
        <begin position="524"/>
        <end position="600"/>
    </location>
</feature>
<feature type="compositionally biased region" description="Acidic residues" evidence="1">
    <location>
        <begin position="78"/>
        <end position="87"/>
    </location>
</feature>
<feature type="compositionally biased region" description="Basic and acidic residues" evidence="1">
    <location>
        <begin position="197"/>
        <end position="210"/>
    </location>
</feature>
<dbReference type="Proteomes" id="UP000002254">
    <property type="component" value="Chromosome 7"/>
</dbReference>
<dbReference type="OrthoDB" id="9948606at2759"/>
<dbReference type="GO" id="GO:0005198">
    <property type="term" value="F:structural molecule activity"/>
    <property type="evidence" value="ECO:0007669"/>
    <property type="project" value="InterPro"/>
</dbReference>
<dbReference type="PANTHER" id="PTHR12392:SF0">
    <property type="entry name" value="LADININ-1"/>
    <property type="match status" value="1"/>
</dbReference>
<feature type="compositionally biased region" description="Polar residues" evidence="1">
    <location>
        <begin position="326"/>
        <end position="344"/>
    </location>
</feature>
<name>A0A8P0NCW9_CANLF</name>
<feature type="compositionally biased region" description="Gly residues" evidence="1">
    <location>
        <begin position="551"/>
        <end position="560"/>
    </location>
</feature>
<evidence type="ECO:0000313" key="2">
    <source>
        <dbReference type="Ensembl" id="ENSCAFP00000015894.5"/>
    </source>
</evidence>
<dbReference type="Ensembl" id="ENSCAFT00000017176.5">
    <property type="protein sequence ID" value="ENSCAFP00000015894.5"/>
    <property type="gene ID" value="ENSCAFG00000030784.3"/>
</dbReference>
<evidence type="ECO:0000256" key="1">
    <source>
        <dbReference type="SAM" id="MobiDB-lite"/>
    </source>
</evidence>
<accession>A0A8P0NCW9</accession>
<feature type="region of interest" description="Disordered" evidence="1">
    <location>
        <begin position="1"/>
        <end position="364"/>
    </location>
</feature>
<feature type="compositionally biased region" description="Low complexity" evidence="1">
    <location>
        <begin position="104"/>
        <end position="121"/>
    </location>
</feature>
<feature type="compositionally biased region" description="Basic and acidic residues" evidence="1">
    <location>
        <begin position="575"/>
        <end position="596"/>
    </location>
</feature>
<feature type="compositionally biased region" description="Basic and acidic residues" evidence="1">
    <location>
        <begin position="478"/>
        <end position="490"/>
    </location>
</feature>
<reference evidence="2" key="2">
    <citation type="submission" date="2025-08" db="UniProtKB">
        <authorList>
            <consortium name="Ensembl"/>
        </authorList>
    </citation>
    <scope>IDENTIFICATION</scope>
</reference>
<dbReference type="AlphaFoldDB" id="A0A8P0NCW9"/>
<gene>
    <name evidence="2" type="primary">LAD1</name>
</gene>